<keyword evidence="5" id="KW-0809">Transit peptide</keyword>
<dbReference type="PANTHER" id="PTHR43981:SF2">
    <property type="entry name" value="ENOYL-[ACYL-CARRIER-PROTEIN] REDUCTASE, MITOCHONDRIAL"/>
    <property type="match status" value="1"/>
</dbReference>
<evidence type="ECO:0000256" key="5">
    <source>
        <dbReference type="ARBA" id="ARBA00022946"/>
    </source>
</evidence>
<evidence type="ECO:0000313" key="13">
    <source>
        <dbReference type="Proteomes" id="UP000239907"/>
    </source>
</evidence>
<keyword evidence="3" id="KW-0276">Fatty acid metabolism</keyword>
<dbReference type="GO" id="GO:0006633">
    <property type="term" value="P:fatty acid biosynthetic process"/>
    <property type="evidence" value="ECO:0007669"/>
    <property type="project" value="UniProtKB-KW"/>
</dbReference>
<dbReference type="CDD" id="cd08290">
    <property type="entry name" value="ETR"/>
    <property type="match status" value="1"/>
</dbReference>
<reference evidence="12 13" key="1">
    <citation type="submission" date="2016-12" db="EMBL/GenBank/DDBJ databases">
        <title>Study of bacterial adaptation to deep sea.</title>
        <authorList>
            <person name="Song J."/>
            <person name="Yoshizawa S."/>
            <person name="Kogure K."/>
        </authorList>
    </citation>
    <scope>NUCLEOTIDE SEQUENCE [LARGE SCALE GENOMIC DNA]</scope>
    <source>
        <strain evidence="12 13">SAORIC-165</strain>
    </source>
</reference>
<comment type="caution">
    <text evidence="12">The sequence shown here is derived from an EMBL/GenBank/DDBJ whole genome shotgun (WGS) entry which is preliminary data.</text>
</comment>
<dbReference type="Pfam" id="PF08240">
    <property type="entry name" value="ADH_N"/>
    <property type="match status" value="1"/>
</dbReference>
<feature type="domain" description="Enoyl reductase (ER)" evidence="11">
    <location>
        <begin position="13"/>
        <end position="323"/>
    </location>
</feature>
<dbReference type="InterPro" id="IPR051034">
    <property type="entry name" value="Mito_Enoyl-ACP_Reductase"/>
</dbReference>
<dbReference type="PANTHER" id="PTHR43981">
    <property type="entry name" value="ENOYL-[ACYL-CARRIER-PROTEIN] REDUCTASE, MITOCHONDRIAL"/>
    <property type="match status" value="1"/>
</dbReference>
<dbReference type="Pfam" id="PF00107">
    <property type="entry name" value="ADH_zinc_N"/>
    <property type="match status" value="1"/>
</dbReference>
<proteinExistence type="inferred from homology"/>
<dbReference type="InterPro" id="IPR013149">
    <property type="entry name" value="ADH-like_C"/>
</dbReference>
<evidence type="ECO:0000256" key="3">
    <source>
        <dbReference type="ARBA" id="ARBA00022832"/>
    </source>
</evidence>
<dbReference type="AlphaFoldDB" id="A0A2S7U1Y2"/>
<dbReference type="GO" id="GO:0141148">
    <property type="term" value="F:enoyl-[acyl-carrier-protein] reductase (NADPH) activity"/>
    <property type="evidence" value="ECO:0007669"/>
    <property type="project" value="UniProtKB-EC"/>
</dbReference>
<dbReference type="EMBL" id="MQWA01000001">
    <property type="protein sequence ID" value="PQJ28394.1"/>
    <property type="molecule type" value="Genomic_DNA"/>
</dbReference>
<comment type="similarity">
    <text evidence="1">Belongs to the zinc-containing alcohol dehydrogenase family. Quinone oxidoreductase subfamily.</text>
</comment>
<dbReference type="Gene3D" id="3.40.50.720">
    <property type="entry name" value="NAD(P)-binding Rossmann-like Domain"/>
    <property type="match status" value="1"/>
</dbReference>
<evidence type="ECO:0000256" key="10">
    <source>
        <dbReference type="ARBA" id="ARBA00048843"/>
    </source>
</evidence>
<dbReference type="RefSeq" id="WP_105042896.1">
    <property type="nucleotide sequence ID" value="NZ_MQWA01000001.1"/>
</dbReference>
<dbReference type="InterPro" id="IPR020843">
    <property type="entry name" value="ER"/>
</dbReference>
<keyword evidence="2" id="KW-0444">Lipid biosynthesis</keyword>
<dbReference type="SUPFAM" id="SSF50129">
    <property type="entry name" value="GroES-like"/>
    <property type="match status" value="1"/>
</dbReference>
<evidence type="ECO:0000256" key="8">
    <source>
        <dbReference type="ARBA" id="ARBA00023160"/>
    </source>
</evidence>
<dbReference type="InterPro" id="IPR011032">
    <property type="entry name" value="GroES-like_sf"/>
</dbReference>
<dbReference type="InterPro" id="IPR013154">
    <property type="entry name" value="ADH-like_N"/>
</dbReference>
<dbReference type="Proteomes" id="UP000239907">
    <property type="component" value="Unassembled WGS sequence"/>
</dbReference>
<accession>A0A2S7U1Y2</accession>
<name>A0A2S7U1Y2_9BACT</name>
<dbReference type="Gene3D" id="3.90.180.10">
    <property type="entry name" value="Medium-chain alcohol dehydrogenases, catalytic domain"/>
    <property type="match status" value="1"/>
</dbReference>
<evidence type="ECO:0000256" key="2">
    <source>
        <dbReference type="ARBA" id="ARBA00022516"/>
    </source>
</evidence>
<evidence type="ECO:0000256" key="6">
    <source>
        <dbReference type="ARBA" id="ARBA00023002"/>
    </source>
</evidence>
<dbReference type="InterPro" id="IPR036291">
    <property type="entry name" value="NAD(P)-bd_dom_sf"/>
</dbReference>
<dbReference type="OrthoDB" id="9787435at2"/>
<dbReference type="SMART" id="SM00829">
    <property type="entry name" value="PKS_ER"/>
    <property type="match status" value="1"/>
</dbReference>
<evidence type="ECO:0000256" key="1">
    <source>
        <dbReference type="ARBA" id="ARBA00010371"/>
    </source>
</evidence>
<evidence type="ECO:0000313" key="12">
    <source>
        <dbReference type="EMBL" id="PQJ28394.1"/>
    </source>
</evidence>
<keyword evidence="7" id="KW-0443">Lipid metabolism</keyword>
<organism evidence="12 13">
    <name type="scientific">Rubritalea profundi</name>
    <dbReference type="NCBI Taxonomy" id="1658618"/>
    <lineage>
        <taxon>Bacteria</taxon>
        <taxon>Pseudomonadati</taxon>
        <taxon>Verrucomicrobiota</taxon>
        <taxon>Verrucomicrobiia</taxon>
        <taxon>Verrucomicrobiales</taxon>
        <taxon>Rubritaleaceae</taxon>
        <taxon>Rubritalea</taxon>
    </lineage>
</organism>
<sequence>MISNSVRFHSFGKVEEVAQLEPIELPATENGQLLVKMLATPLNPADINFIQGNYGVKPELPASPGIEGCAEVLESKAEGFAAGDKVIFIERVGTWQSHVVCDAQNTLRIPSEIAPEQAAMLKVNPATAWQILHAYADLNPGDWVIQNAANSGVGQCLIQIAKQLGLRTINTVRREGLEAELKAFGADHVLLDDADLVTKVREICGDNLPKLASNAVGGDSALRQMDALAEHGTQVTFGAMSMRSLKVPNKFLIFKGISLRGLWITKWIAAAERGEIEKVYQQLAEWVVDGKLTQSVEKSYKPSELVEALERSQQGERSGKVLLDWQ</sequence>
<evidence type="ECO:0000256" key="9">
    <source>
        <dbReference type="ARBA" id="ARBA00038963"/>
    </source>
</evidence>
<keyword evidence="6" id="KW-0560">Oxidoreductase</keyword>
<comment type="catalytic activity">
    <reaction evidence="10">
        <text>a 2,3-saturated acyl-[ACP] + NADP(+) = a (2E)-enoyl-[ACP] + NADPH + H(+)</text>
        <dbReference type="Rhea" id="RHEA:22564"/>
        <dbReference type="Rhea" id="RHEA-COMP:9925"/>
        <dbReference type="Rhea" id="RHEA-COMP:9926"/>
        <dbReference type="ChEBI" id="CHEBI:15378"/>
        <dbReference type="ChEBI" id="CHEBI:57783"/>
        <dbReference type="ChEBI" id="CHEBI:58349"/>
        <dbReference type="ChEBI" id="CHEBI:78784"/>
        <dbReference type="ChEBI" id="CHEBI:78785"/>
        <dbReference type="EC" id="1.3.1.104"/>
    </reaction>
</comment>
<evidence type="ECO:0000256" key="7">
    <source>
        <dbReference type="ARBA" id="ARBA00023098"/>
    </source>
</evidence>
<dbReference type="EC" id="1.3.1.104" evidence="9"/>
<keyword evidence="8" id="KW-0275">Fatty acid biosynthesis</keyword>
<keyword evidence="13" id="KW-1185">Reference proteome</keyword>
<protein>
    <recommendedName>
        <fullName evidence="9">enoyl-[acyl-carrier-protein] reductase</fullName>
        <ecNumber evidence="9">1.3.1.104</ecNumber>
    </recommendedName>
</protein>
<evidence type="ECO:0000256" key="4">
    <source>
        <dbReference type="ARBA" id="ARBA00022857"/>
    </source>
</evidence>
<evidence type="ECO:0000259" key="11">
    <source>
        <dbReference type="SMART" id="SM00829"/>
    </source>
</evidence>
<dbReference type="SUPFAM" id="SSF51735">
    <property type="entry name" value="NAD(P)-binding Rossmann-fold domains"/>
    <property type="match status" value="1"/>
</dbReference>
<gene>
    <name evidence="12" type="ORF">BSZ32_07645</name>
</gene>
<keyword evidence="4" id="KW-0521">NADP</keyword>